<evidence type="ECO:0000256" key="3">
    <source>
        <dbReference type="ARBA" id="ARBA00022692"/>
    </source>
</evidence>
<dbReference type="RefSeq" id="WP_049747057.1">
    <property type="nucleotide sequence ID" value="NZ_CP012150.1"/>
</dbReference>
<dbReference type="STRING" id="134601.AFA91_24965"/>
<evidence type="ECO:0000256" key="6">
    <source>
        <dbReference type="SAM" id="MobiDB-lite"/>
    </source>
</evidence>
<evidence type="ECO:0000256" key="7">
    <source>
        <dbReference type="SAM" id="Phobius"/>
    </source>
</evidence>
<proteinExistence type="predicted"/>
<organism evidence="8 9">
    <name type="scientific">Mycolicibacterium goodii</name>
    <name type="common">Mycobacterium goodii</name>
    <dbReference type="NCBI Taxonomy" id="134601"/>
    <lineage>
        <taxon>Bacteria</taxon>
        <taxon>Bacillati</taxon>
        <taxon>Actinomycetota</taxon>
        <taxon>Actinomycetes</taxon>
        <taxon>Mycobacteriales</taxon>
        <taxon>Mycobacteriaceae</taxon>
        <taxon>Mycolicibacterium</taxon>
    </lineage>
</organism>
<dbReference type="KEGG" id="mgo:AFA91_24965"/>
<dbReference type="InterPro" id="IPR043428">
    <property type="entry name" value="LivM-like"/>
</dbReference>
<feature type="region of interest" description="Disordered" evidence="6">
    <location>
        <begin position="348"/>
        <end position="375"/>
    </location>
</feature>
<keyword evidence="2" id="KW-1003">Cell membrane</keyword>
<evidence type="ECO:0000256" key="2">
    <source>
        <dbReference type="ARBA" id="ARBA00022475"/>
    </source>
</evidence>
<evidence type="ECO:0000256" key="1">
    <source>
        <dbReference type="ARBA" id="ARBA00004651"/>
    </source>
</evidence>
<dbReference type="PANTHER" id="PTHR30482">
    <property type="entry name" value="HIGH-AFFINITY BRANCHED-CHAIN AMINO ACID TRANSPORT SYSTEM PERMEASE"/>
    <property type="match status" value="1"/>
</dbReference>
<feature type="transmembrane region" description="Helical" evidence="7">
    <location>
        <begin position="191"/>
        <end position="211"/>
    </location>
</feature>
<feature type="transmembrane region" description="Helical" evidence="7">
    <location>
        <begin position="114"/>
        <end position="136"/>
    </location>
</feature>
<evidence type="ECO:0000256" key="5">
    <source>
        <dbReference type="ARBA" id="ARBA00023136"/>
    </source>
</evidence>
<sequence>MRAILGRWQTWAGFAVAAVVLFGVAPAVLSDFRLSLLGKFLCFAIVAVGIGLAWGRGGMLVLGQGVFFGLGGYMMGMHLKIADAEIRGDAVPDFMQIAGVRHLPGYWTPFASPIFTLLAILVVPAGIAALLGLGVFKRRVKGAYFAILSQALAAALAILLVGQTSVGGSNGLNNFRTFFGFNLNDPVNKQMLYFIAAATLLIVVAVVRQLMHSRYGELLVAVRDGEERVRFLGYDPANIKVVAYTLAALFASIAGALFTPIVGFIAPSQVGIVPSIAFLIGVAIGGRTTLLGPVLGAIGVAWAQTLFSERFPSEWTYAQGLLFIVVVGFFPAGLAGLGVVLRRWRRTKSEPKSTGPEPESAADSDPDPEKVGAAS</sequence>
<reference evidence="8 9" key="1">
    <citation type="submission" date="2015-07" db="EMBL/GenBank/DDBJ databases">
        <title>Complete genome sequence of Mycobacterium goodii X7B, a facultative thermophilic biodesulfurizing bacterium.</title>
        <authorList>
            <person name="Yu B."/>
            <person name="Li F."/>
            <person name="Xu P."/>
        </authorList>
    </citation>
    <scope>NUCLEOTIDE SEQUENCE [LARGE SCALE GENOMIC DNA]</scope>
    <source>
        <strain evidence="8 9">X7B</strain>
    </source>
</reference>
<protein>
    <submittedName>
        <fullName evidence="8">Urea ABC transporter permease</fullName>
    </submittedName>
</protein>
<feature type="transmembrane region" description="Helical" evidence="7">
    <location>
        <begin position="12"/>
        <end position="30"/>
    </location>
</feature>
<accession>A0A0K0XB65</accession>
<feature type="transmembrane region" description="Helical" evidence="7">
    <location>
        <begin position="264"/>
        <end position="283"/>
    </location>
</feature>
<dbReference type="PATRIC" id="fig|134601.6.peg.5161"/>
<feature type="transmembrane region" description="Helical" evidence="7">
    <location>
        <begin position="143"/>
        <end position="162"/>
    </location>
</feature>
<name>A0A0K0XB65_MYCGD</name>
<feature type="transmembrane region" description="Helical" evidence="7">
    <location>
        <begin position="320"/>
        <end position="341"/>
    </location>
</feature>
<dbReference type="InterPro" id="IPR001851">
    <property type="entry name" value="ABC_transp_permease"/>
</dbReference>
<evidence type="ECO:0000256" key="4">
    <source>
        <dbReference type="ARBA" id="ARBA00022989"/>
    </source>
</evidence>
<dbReference type="AlphaFoldDB" id="A0A0K0XB65"/>
<dbReference type="PANTHER" id="PTHR30482:SF4">
    <property type="entry name" value="SLR1201 PROTEIN"/>
    <property type="match status" value="1"/>
</dbReference>
<feature type="transmembrane region" description="Helical" evidence="7">
    <location>
        <begin position="237"/>
        <end position="258"/>
    </location>
</feature>
<dbReference type="Pfam" id="PF02653">
    <property type="entry name" value="BPD_transp_2"/>
    <property type="match status" value="1"/>
</dbReference>
<keyword evidence="4 7" id="KW-1133">Transmembrane helix</keyword>
<evidence type="ECO:0000313" key="8">
    <source>
        <dbReference type="EMBL" id="AKS34602.1"/>
    </source>
</evidence>
<gene>
    <name evidence="8" type="ORF">AFA91_24965</name>
</gene>
<dbReference type="GO" id="GO:0015658">
    <property type="term" value="F:branched-chain amino acid transmembrane transporter activity"/>
    <property type="evidence" value="ECO:0007669"/>
    <property type="project" value="InterPro"/>
</dbReference>
<feature type="transmembrane region" description="Helical" evidence="7">
    <location>
        <begin position="290"/>
        <end position="308"/>
    </location>
</feature>
<comment type="subcellular location">
    <subcellularLocation>
        <location evidence="1">Cell membrane</location>
        <topology evidence="1">Multi-pass membrane protein</topology>
    </subcellularLocation>
</comment>
<dbReference type="Proteomes" id="UP000062255">
    <property type="component" value="Chromosome"/>
</dbReference>
<dbReference type="GO" id="GO:0005886">
    <property type="term" value="C:plasma membrane"/>
    <property type="evidence" value="ECO:0007669"/>
    <property type="project" value="UniProtKB-SubCell"/>
</dbReference>
<feature type="transmembrane region" description="Helical" evidence="7">
    <location>
        <begin position="36"/>
        <end position="54"/>
    </location>
</feature>
<dbReference type="NCBIfam" id="TIGR03408">
    <property type="entry name" value="urea_trans_UrtC"/>
    <property type="match status" value="1"/>
</dbReference>
<dbReference type="OrthoDB" id="9814461at2"/>
<dbReference type="CDD" id="cd06581">
    <property type="entry name" value="TM_PBP1_LivM_like"/>
    <property type="match status" value="1"/>
</dbReference>
<dbReference type="EMBL" id="CP012150">
    <property type="protein sequence ID" value="AKS34602.1"/>
    <property type="molecule type" value="Genomic_DNA"/>
</dbReference>
<keyword evidence="5 7" id="KW-0472">Membrane</keyword>
<dbReference type="InterPro" id="IPR017778">
    <property type="entry name" value="ABC_transptr_urea_perm_UrtC"/>
</dbReference>
<evidence type="ECO:0000313" key="9">
    <source>
        <dbReference type="Proteomes" id="UP000062255"/>
    </source>
</evidence>
<keyword evidence="3 7" id="KW-0812">Transmembrane</keyword>